<feature type="chain" id="PRO_5016569482" description="Alpha-L-rhamnosidase six-hairpin glycosidase domain-containing protein" evidence="1">
    <location>
        <begin position="20"/>
        <end position="475"/>
    </location>
</feature>
<dbReference type="SUPFAM" id="SSF48208">
    <property type="entry name" value="Six-hairpin glycosidases"/>
    <property type="match status" value="1"/>
</dbReference>
<evidence type="ECO:0000256" key="1">
    <source>
        <dbReference type="SAM" id="SignalP"/>
    </source>
</evidence>
<dbReference type="Gene3D" id="1.50.10.10">
    <property type="match status" value="1"/>
</dbReference>
<organism evidence="2 3">
    <name type="scientific">Chitinophaga flava</name>
    <dbReference type="NCBI Taxonomy" id="2259036"/>
    <lineage>
        <taxon>Bacteria</taxon>
        <taxon>Pseudomonadati</taxon>
        <taxon>Bacteroidota</taxon>
        <taxon>Chitinophagia</taxon>
        <taxon>Chitinophagales</taxon>
        <taxon>Chitinophagaceae</taxon>
        <taxon>Chitinophaga</taxon>
    </lineage>
</organism>
<sequence length="475" mass="54288">MKNHLLALWITCCSIAAQAQGPTFTTTDTAMQQASNWAFQMVQHYRGNPADPIGPWYEAALPSRNAFCMRDVAHQTIGASICGLDKENRNMLTAFARNIAASRDWCSFWEINKYGKPAPEDYRNDKEFWYNLNANFDIIFACWKLYNWTGDKRYIEEPVFVNFFEKTVQEYIHQWTLQADSLLTRPLHPNAPASFNNADYFHRCRGLASYVENVPDLKAGVDLIATIYRGLLSYSSILSLQGNTTKAALYKQMAEHYREKIDQNWWNEKAARYYTWYDGAGQFGTGEGEMFLLWFDALKDTARSRHTITHLVSNPWNVETTSYLPVILYKQGYWQKAADYILQLADKATPRREYPEVSFGVVEGIVSGLMGVEPDASHQRITTLYRGATGNNTTLDGLRVLNTTIMVNHADKKTIFHNKGKQPLLWRAAFAGNYDKIILHKTARRASHRKDNSGNMISYIDVKVEAGEKVEADVN</sequence>
<keyword evidence="3" id="KW-1185">Reference proteome</keyword>
<keyword evidence="1" id="KW-0732">Signal</keyword>
<feature type="signal peptide" evidence="1">
    <location>
        <begin position="1"/>
        <end position="19"/>
    </location>
</feature>
<dbReference type="Proteomes" id="UP000253410">
    <property type="component" value="Unassembled WGS sequence"/>
</dbReference>
<comment type="caution">
    <text evidence="2">The sequence shown here is derived from an EMBL/GenBank/DDBJ whole genome shotgun (WGS) entry which is preliminary data.</text>
</comment>
<dbReference type="InterPro" id="IPR008928">
    <property type="entry name" value="6-hairpin_glycosidase_sf"/>
</dbReference>
<evidence type="ECO:0008006" key="4">
    <source>
        <dbReference type="Google" id="ProtNLM"/>
    </source>
</evidence>
<evidence type="ECO:0000313" key="2">
    <source>
        <dbReference type="EMBL" id="RBL88346.1"/>
    </source>
</evidence>
<gene>
    <name evidence="2" type="ORF">DF182_17275</name>
</gene>
<proteinExistence type="predicted"/>
<dbReference type="EMBL" id="QFFJ01000002">
    <property type="protein sequence ID" value="RBL88346.1"/>
    <property type="molecule type" value="Genomic_DNA"/>
</dbReference>
<accession>A0A365XPS1</accession>
<dbReference type="RefSeq" id="WP_113617096.1">
    <property type="nucleotide sequence ID" value="NZ_QFFJ01000002.1"/>
</dbReference>
<protein>
    <recommendedName>
        <fullName evidence="4">Alpha-L-rhamnosidase six-hairpin glycosidase domain-containing protein</fullName>
    </recommendedName>
</protein>
<dbReference type="OrthoDB" id="2481603at2"/>
<evidence type="ECO:0000313" key="3">
    <source>
        <dbReference type="Proteomes" id="UP000253410"/>
    </source>
</evidence>
<dbReference type="InterPro" id="IPR012341">
    <property type="entry name" value="6hp_glycosidase-like_sf"/>
</dbReference>
<reference evidence="2 3" key="1">
    <citation type="submission" date="2018-05" db="EMBL/GenBank/DDBJ databases">
        <title>Chitinophaga sp. K3CV102501T nov., isolated from isolated from a monsoon evergreen broad-leaved forest soil.</title>
        <authorList>
            <person name="Lv Y."/>
        </authorList>
    </citation>
    <scope>NUCLEOTIDE SEQUENCE [LARGE SCALE GENOMIC DNA]</scope>
    <source>
        <strain evidence="2 3">GDMCC 1.1325</strain>
    </source>
</reference>
<dbReference type="GO" id="GO:0005975">
    <property type="term" value="P:carbohydrate metabolic process"/>
    <property type="evidence" value="ECO:0007669"/>
    <property type="project" value="InterPro"/>
</dbReference>
<dbReference type="AlphaFoldDB" id="A0A365XPS1"/>
<name>A0A365XPS1_9BACT</name>